<dbReference type="AlphaFoldDB" id="A0AAV8E790"/>
<feature type="repeat" description="PPR" evidence="4">
    <location>
        <begin position="706"/>
        <end position="741"/>
    </location>
</feature>
<evidence type="ECO:0000259" key="5">
    <source>
        <dbReference type="Pfam" id="PF23276"/>
    </source>
</evidence>
<comment type="caution">
    <text evidence="6">The sequence shown here is derived from an EMBL/GenBank/DDBJ whole genome shotgun (WGS) entry which is preliminary data.</text>
</comment>
<dbReference type="PROSITE" id="PS51375">
    <property type="entry name" value="PPR"/>
    <property type="match status" value="8"/>
</dbReference>
<feature type="repeat" description="PPR" evidence="4">
    <location>
        <begin position="431"/>
        <end position="465"/>
    </location>
</feature>
<evidence type="ECO:0000313" key="6">
    <source>
        <dbReference type="EMBL" id="KAJ4775461.1"/>
    </source>
</evidence>
<reference evidence="6" key="1">
    <citation type="submission" date="2022-08" db="EMBL/GenBank/DDBJ databases">
        <authorList>
            <person name="Marques A."/>
        </authorList>
    </citation>
    <scope>NUCLEOTIDE SEQUENCE</scope>
    <source>
        <strain evidence="6">RhyPub2mFocal</strain>
        <tissue evidence="6">Leaves</tissue>
    </source>
</reference>
<comment type="similarity">
    <text evidence="1">Belongs to the PPR family. P subfamily.</text>
</comment>
<protein>
    <submittedName>
        <fullName evidence="6">Pentatricopeptide repeat-containing protein</fullName>
    </submittedName>
</protein>
<evidence type="ECO:0000256" key="2">
    <source>
        <dbReference type="ARBA" id="ARBA00022737"/>
    </source>
</evidence>
<feature type="repeat" description="PPR" evidence="4">
    <location>
        <begin position="742"/>
        <end position="776"/>
    </location>
</feature>
<dbReference type="Pfam" id="PF13041">
    <property type="entry name" value="PPR_2"/>
    <property type="match status" value="3"/>
</dbReference>
<evidence type="ECO:0000256" key="1">
    <source>
        <dbReference type="ARBA" id="ARBA00007626"/>
    </source>
</evidence>
<dbReference type="Pfam" id="PF23276">
    <property type="entry name" value="TPR_24"/>
    <property type="match status" value="1"/>
</dbReference>
<feature type="repeat" description="PPR" evidence="4">
    <location>
        <begin position="326"/>
        <end position="360"/>
    </location>
</feature>
<feature type="repeat" description="PPR" evidence="4">
    <location>
        <begin position="259"/>
        <end position="293"/>
    </location>
</feature>
<evidence type="ECO:0000256" key="3">
    <source>
        <dbReference type="ARBA" id="ARBA00022946"/>
    </source>
</evidence>
<dbReference type="Pfam" id="PF13812">
    <property type="entry name" value="PPR_3"/>
    <property type="match status" value="1"/>
</dbReference>
<evidence type="ECO:0000313" key="7">
    <source>
        <dbReference type="Proteomes" id="UP001140206"/>
    </source>
</evidence>
<accession>A0AAV8E790</accession>
<dbReference type="Proteomes" id="UP001140206">
    <property type="component" value="Chromosome 3"/>
</dbReference>
<dbReference type="PANTHER" id="PTHR47941">
    <property type="entry name" value="PENTATRICOPEPTIDE REPEAT-CONTAINING PROTEIN 3, MITOCHONDRIAL"/>
    <property type="match status" value="1"/>
</dbReference>
<feature type="repeat" description="PPR" evidence="4">
    <location>
        <begin position="466"/>
        <end position="500"/>
    </location>
</feature>
<proteinExistence type="inferred from homology"/>
<keyword evidence="3" id="KW-0809">Transit peptide</keyword>
<dbReference type="Gene3D" id="1.25.40.10">
    <property type="entry name" value="Tetratricopeptide repeat domain"/>
    <property type="match status" value="6"/>
</dbReference>
<dbReference type="Pfam" id="PF01535">
    <property type="entry name" value="PPR"/>
    <property type="match status" value="2"/>
</dbReference>
<dbReference type="NCBIfam" id="TIGR00756">
    <property type="entry name" value="PPR"/>
    <property type="match status" value="6"/>
</dbReference>
<sequence>MRRYLRIKSISNWSIGVSPFLQKIQLKSKSSPFRFFSAVALISQNLDYSSGEEKESFVPLQKTCHFDSTQVCNNLHNLRTNPSVAFAYFKDCESLGFCYDISTYTTIISILFNSNKKQNLVALFSNLISLNMDPGHQISSLLFSLRQSGGEPGLVSFTVDALLKAYCTCERAPQEAADMFYELGKLGFLPTLHSCNFLLSFVAGKEETLFSVLDRMLEFRIKPDTYSYTILMQFLLNANKPSMAIHVWRLMEQECINLDQETYDTFLSRMCDCKRYDLSSEILQAMVRKGMQVRPKDFNIVFSGLCKESKLEEAEKLRQTMSVSLDSCAFECLISAYCRRGDFKKVLYLCEEMDSRGIEYTSIIATHRLQCFSKLGMNDEVLAYFKEFKESGIVLDKVFYNIAINAYGRLGWMKEAIELIKEMRIIGLVPDTRNYTCLIAGFLQKREIFNARTVLAEMLKWGLKPDLITCNVLLSGFCRNGLVDAVYDLLYQMEQQGIKPSVDTHCLIIKGFCIGELVNEAEVFFNAREKSDTIDCLEAREESGTTDLEVQIRLFSSMVAGYLCQGYTECAYKLFKRFSEQGKLINKKVCTHLVSKLCDEGKLRYAFYVVREMLRAKQQNVFIFTTLMKVYCCTGRLDVARNLFSEMADAGIEPNVVTYTVFLNGCLKEVLEILRSETAEEKQICQLKDIFTCRRRRMKADVIKPDVKCYTVLIDEQCKVRQCLNDAQQLFDEMLSRGLRPDVHAYTALIDGYCNQGEIEKAQALYKEMTDSGITPDCRAHSVWNKIKYRSREMQRGKTFLSFYLYCNFLEVRLMLIQYILVSEIINNVCFESCRITGKDFMLNC</sequence>
<evidence type="ECO:0000256" key="4">
    <source>
        <dbReference type="PROSITE-ProRule" id="PRU00708"/>
    </source>
</evidence>
<gene>
    <name evidence="6" type="ORF">LUZ62_059718</name>
</gene>
<dbReference type="InterPro" id="IPR057027">
    <property type="entry name" value="TPR_mt"/>
</dbReference>
<dbReference type="InterPro" id="IPR002885">
    <property type="entry name" value="PPR_rpt"/>
</dbReference>
<feature type="domain" description="Pentatricopeptide repeat-containing protein-mitochondrial" evidence="5">
    <location>
        <begin position="321"/>
        <end position="422"/>
    </location>
</feature>
<name>A0AAV8E790_9POAL</name>
<dbReference type="EMBL" id="JAMFTS010000003">
    <property type="protein sequence ID" value="KAJ4775461.1"/>
    <property type="molecule type" value="Genomic_DNA"/>
</dbReference>
<feature type="repeat" description="PPR" evidence="4">
    <location>
        <begin position="396"/>
        <end position="430"/>
    </location>
</feature>
<keyword evidence="2" id="KW-0677">Repeat</keyword>
<feature type="repeat" description="PPR" evidence="4">
    <location>
        <begin position="620"/>
        <end position="654"/>
    </location>
</feature>
<keyword evidence="7" id="KW-1185">Reference proteome</keyword>
<dbReference type="InterPro" id="IPR011990">
    <property type="entry name" value="TPR-like_helical_dom_sf"/>
</dbReference>
<organism evidence="6 7">
    <name type="scientific">Rhynchospora pubera</name>
    <dbReference type="NCBI Taxonomy" id="906938"/>
    <lineage>
        <taxon>Eukaryota</taxon>
        <taxon>Viridiplantae</taxon>
        <taxon>Streptophyta</taxon>
        <taxon>Embryophyta</taxon>
        <taxon>Tracheophyta</taxon>
        <taxon>Spermatophyta</taxon>
        <taxon>Magnoliopsida</taxon>
        <taxon>Liliopsida</taxon>
        <taxon>Poales</taxon>
        <taxon>Cyperaceae</taxon>
        <taxon>Cyperoideae</taxon>
        <taxon>Rhynchosporeae</taxon>
        <taxon>Rhynchospora</taxon>
    </lineage>
</organism>